<keyword evidence="4" id="KW-1185">Reference proteome</keyword>
<dbReference type="OrthoDB" id="6053604at2759"/>
<keyword evidence="1" id="KW-1133">Transmembrane helix</keyword>
<evidence type="ECO:0008006" key="5">
    <source>
        <dbReference type="Google" id="ProtNLM"/>
    </source>
</evidence>
<organism evidence="3 4">
    <name type="scientific">Mytilus coruscus</name>
    <name type="common">Sea mussel</name>
    <dbReference type="NCBI Taxonomy" id="42192"/>
    <lineage>
        <taxon>Eukaryota</taxon>
        <taxon>Metazoa</taxon>
        <taxon>Spiralia</taxon>
        <taxon>Lophotrochozoa</taxon>
        <taxon>Mollusca</taxon>
        <taxon>Bivalvia</taxon>
        <taxon>Autobranchia</taxon>
        <taxon>Pteriomorphia</taxon>
        <taxon>Mytilida</taxon>
        <taxon>Mytiloidea</taxon>
        <taxon>Mytilidae</taxon>
        <taxon>Mytilinae</taxon>
        <taxon>Mytilus</taxon>
    </lineage>
</organism>
<sequence>MRSVLHLTYLIVFACAKEYLNQTEVSWEAAKKSCSVPQLSMILPSNDYEEDNGFYAWTSTQELFSDWAFFYGCLDIHIPKEDEHRLYTYFSNSEQIFIAAKDDIFKCAIYCTNMNYFVYYITTCLCITSIGTYPVTDSTDCISPCRTDSAFCSSGFGVPLFKYKPEVKVSRRSMFYYSYHCVATKNGYNYDDNCFTEFRGFNCNGIENIGLHTNWINAVNNCTNCKTTLPNAVRNSSAGLWLRYFRYQILHPATNKERRKCIAAFVKNNQEFNSDYIQWSHYQEKNCSELLPFICLGHKTAAVALVPNSTIKENLTSQFSSRFKETNKKDEMIIVKIILLTSSIGIVVLTIIRLCYQKIRNYKYR</sequence>
<name>A0A6J8BYC9_MYTCO</name>
<proteinExistence type="predicted"/>
<dbReference type="Proteomes" id="UP000507470">
    <property type="component" value="Unassembled WGS sequence"/>
</dbReference>
<accession>A0A6J8BYC9</accession>
<dbReference type="EMBL" id="CACVKT020004078">
    <property type="protein sequence ID" value="CAC5387920.1"/>
    <property type="molecule type" value="Genomic_DNA"/>
</dbReference>
<evidence type="ECO:0000256" key="1">
    <source>
        <dbReference type="SAM" id="Phobius"/>
    </source>
</evidence>
<gene>
    <name evidence="3" type="ORF">MCOR_23206</name>
</gene>
<dbReference type="PROSITE" id="PS51257">
    <property type="entry name" value="PROKAR_LIPOPROTEIN"/>
    <property type="match status" value="1"/>
</dbReference>
<keyword evidence="1" id="KW-0812">Transmembrane</keyword>
<reference evidence="3 4" key="1">
    <citation type="submission" date="2020-06" db="EMBL/GenBank/DDBJ databases">
        <authorList>
            <person name="Li R."/>
            <person name="Bekaert M."/>
        </authorList>
    </citation>
    <scope>NUCLEOTIDE SEQUENCE [LARGE SCALE GENOMIC DNA]</scope>
    <source>
        <strain evidence="4">wild</strain>
    </source>
</reference>
<keyword evidence="2" id="KW-0732">Signal</keyword>
<dbReference type="AlphaFoldDB" id="A0A6J8BYC9"/>
<feature type="signal peptide" evidence="2">
    <location>
        <begin position="1"/>
        <end position="16"/>
    </location>
</feature>
<evidence type="ECO:0000313" key="4">
    <source>
        <dbReference type="Proteomes" id="UP000507470"/>
    </source>
</evidence>
<protein>
    <recommendedName>
        <fullName evidence="5">WSC domain-containing protein</fullName>
    </recommendedName>
</protein>
<feature type="transmembrane region" description="Helical" evidence="1">
    <location>
        <begin position="333"/>
        <end position="356"/>
    </location>
</feature>
<evidence type="ECO:0000256" key="2">
    <source>
        <dbReference type="SAM" id="SignalP"/>
    </source>
</evidence>
<keyword evidence="1" id="KW-0472">Membrane</keyword>
<feature type="chain" id="PRO_5026897896" description="WSC domain-containing protein" evidence="2">
    <location>
        <begin position="17"/>
        <end position="365"/>
    </location>
</feature>
<evidence type="ECO:0000313" key="3">
    <source>
        <dbReference type="EMBL" id="CAC5387920.1"/>
    </source>
</evidence>